<evidence type="ECO:0000313" key="1">
    <source>
        <dbReference type="EMBL" id="MBC8756009.1"/>
    </source>
</evidence>
<sequence length="61" mass="6625">MKKERKLKLEVSRVSVSKLNHIIGSGPKISIELCALTTQCDTNIDGDCKTYITVLGTVDGC</sequence>
<evidence type="ECO:0008006" key="3">
    <source>
        <dbReference type="Google" id="ProtNLM"/>
    </source>
</evidence>
<organism evidence="1 2">
    <name type="scientific">Kordia aestuariivivens</name>
    <dbReference type="NCBI Taxonomy" id="2759037"/>
    <lineage>
        <taxon>Bacteria</taxon>
        <taxon>Pseudomonadati</taxon>
        <taxon>Bacteroidota</taxon>
        <taxon>Flavobacteriia</taxon>
        <taxon>Flavobacteriales</taxon>
        <taxon>Flavobacteriaceae</taxon>
        <taxon>Kordia</taxon>
    </lineage>
</organism>
<name>A0ABR7QBS9_9FLAO</name>
<gene>
    <name evidence="1" type="ORF">H2O64_15130</name>
</gene>
<evidence type="ECO:0000313" key="2">
    <source>
        <dbReference type="Proteomes" id="UP000619238"/>
    </source>
</evidence>
<accession>A0ABR7QBS9</accession>
<proteinExistence type="predicted"/>
<dbReference type="RefSeq" id="WP_187563051.1">
    <property type="nucleotide sequence ID" value="NZ_JACGWS010000009.1"/>
</dbReference>
<protein>
    <recommendedName>
        <fullName evidence="3">Bacteriocin</fullName>
    </recommendedName>
</protein>
<keyword evidence="2" id="KW-1185">Reference proteome</keyword>
<comment type="caution">
    <text evidence="1">The sequence shown here is derived from an EMBL/GenBank/DDBJ whole genome shotgun (WGS) entry which is preliminary data.</text>
</comment>
<dbReference type="Proteomes" id="UP000619238">
    <property type="component" value="Unassembled WGS sequence"/>
</dbReference>
<dbReference type="EMBL" id="JACGWS010000009">
    <property type="protein sequence ID" value="MBC8756009.1"/>
    <property type="molecule type" value="Genomic_DNA"/>
</dbReference>
<reference evidence="1 2" key="1">
    <citation type="submission" date="2020-07" db="EMBL/GenBank/DDBJ databases">
        <title>Description of Kordia aestuariivivens sp. nov., isolated from a tidal flat.</title>
        <authorList>
            <person name="Park S."/>
            <person name="Yoon J.-H."/>
        </authorList>
    </citation>
    <scope>NUCLEOTIDE SEQUENCE [LARGE SCALE GENOMIC DNA]</scope>
    <source>
        <strain evidence="1 2">YSTF-M3</strain>
    </source>
</reference>